<organism evidence="1 2">
    <name type="scientific">Candidatus Nanohalococcus occultus</name>
    <dbReference type="NCBI Taxonomy" id="2978047"/>
    <lineage>
        <taxon>Archaea</taxon>
        <taxon>Candidatus Nanohalarchaeota</taxon>
        <taxon>Candidatus Nanohalarchaeota incertae sedis</taxon>
        <taxon>Candidatus Nanohalococcus</taxon>
    </lineage>
</organism>
<evidence type="ECO:0000313" key="2">
    <source>
        <dbReference type="Proteomes" id="UP001218034"/>
    </source>
</evidence>
<keyword evidence="2" id="KW-1185">Reference proteome</keyword>
<dbReference type="InterPro" id="IPR055979">
    <property type="entry name" value="DUF7557"/>
</dbReference>
<dbReference type="Pfam" id="PF24434">
    <property type="entry name" value="DUF7557"/>
    <property type="match status" value="1"/>
</dbReference>
<accession>A0ABY8CEX8</accession>
<dbReference type="EMBL" id="CP104395">
    <property type="protein sequence ID" value="WEL19045.1"/>
    <property type="molecule type" value="Genomic_DNA"/>
</dbReference>
<protein>
    <submittedName>
        <fullName evidence="1">Uncharacterized protein</fullName>
    </submittedName>
</protein>
<name>A0ABY8CEX8_9ARCH</name>
<dbReference type="RefSeq" id="WP_347721918.1">
    <property type="nucleotide sequence ID" value="NZ_CP104395.1"/>
</dbReference>
<gene>
    <name evidence="1" type="ORF">SVXNc_0013</name>
</gene>
<dbReference type="GeneID" id="98290058"/>
<sequence>MATTISVDEDTRDQLKKLGEKGESYDDIVKQLIDQYIESRYQKLEEDKEEFEALE</sequence>
<reference evidence="1 2" key="1">
    <citation type="submission" date="2022-09" db="EMBL/GenBank/DDBJ databases">
        <title>Xylan utilization by haloarchaea-nanohaloarchaea associations.</title>
        <authorList>
            <person name="Yakimov M."/>
        </authorList>
    </citation>
    <scope>NUCLEOTIDE SEQUENCE [LARGE SCALE GENOMIC DNA]</scope>
    <source>
        <strain evidence="1 2">SVXNc</strain>
    </source>
</reference>
<evidence type="ECO:0000313" key="1">
    <source>
        <dbReference type="EMBL" id="WEL19045.1"/>
    </source>
</evidence>
<proteinExistence type="predicted"/>
<dbReference type="Proteomes" id="UP001218034">
    <property type="component" value="Chromosome"/>
</dbReference>